<keyword evidence="2" id="KW-1185">Reference proteome</keyword>
<evidence type="ECO:0000313" key="2">
    <source>
        <dbReference type="Proteomes" id="UP001149400"/>
    </source>
</evidence>
<proteinExistence type="predicted"/>
<name>A0ABT5R390_9GAMM</name>
<dbReference type="Proteomes" id="UP001149400">
    <property type="component" value="Unassembled WGS sequence"/>
</dbReference>
<reference evidence="1" key="1">
    <citation type="submission" date="2021-12" db="EMBL/GenBank/DDBJ databases">
        <title>Enterovibrio ZSDZ35 sp. nov. and Enterovibrio ZSDZ42 sp. nov., isolated from coastal seawater in Qingdao.</title>
        <authorList>
            <person name="Zhang P."/>
        </authorList>
    </citation>
    <scope>NUCLEOTIDE SEQUENCE</scope>
    <source>
        <strain evidence="1">ZSDZ42</strain>
    </source>
</reference>
<dbReference type="RefSeq" id="WP_274165562.1">
    <property type="nucleotide sequence ID" value="NZ_JAJUBC010000020.1"/>
</dbReference>
<protein>
    <submittedName>
        <fullName evidence="1">Uncharacterized protein</fullName>
    </submittedName>
</protein>
<comment type="caution">
    <text evidence="1">The sequence shown here is derived from an EMBL/GenBank/DDBJ whole genome shotgun (WGS) entry which is preliminary data.</text>
</comment>
<dbReference type="EMBL" id="JAJUBC010000020">
    <property type="protein sequence ID" value="MDD1794738.1"/>
    <property type="molecule type" value="Genomic_DNA"/>
</dbReference>
<sequence length="136" mass="15511">MTGYVGGTESHLSGVINFDYTHFLCESSRESWTFSQALMVQVSRWRRRGAIEPENTNCAFPSEAFASAVSHSLSSLYSDVSNLITLIEEAKKQHIEALNIMLPYALDESELDKIRRKTHVQITQLEEERDVLQVQF</sequence>
<organism evidence="1 2">
    <name type="scientific">Enterovibrio gelatinilyticus</name>
    <dbReference type="NCBI Taxonomy" id="2899819"/>
    <lineage>
        <taxon>Bacteria</taxon>
        <taxon>Pseudomonadati</taxon>
        <taxon>Pseudomonadota</taxon>
        <taxon>Gammaproteobacteria</taxon>
        <taxon>Vibrionales</taxon>
        <taxon>Vibrionaceae</taxon>
        <taxon>Enterovibrio</taxon>
    </lineage>
</organism>
<gene>
    <name evidence="1" type="ORF">LRP50_16505</name>
</gene>
<evidence type="ECO:0000313" key="1">
    <source>
        <dbReference type="EMBL" id="MDD1794738.1"/>
    </source>
</evidence>
<accession>A0ABT5R390</accession>